<keyword evidence="2 6" id="KW-0288">FMN</keyword>
<dbReference type="EC" id="1.6.5.-" evidence="6"/>
<organism evidence="8 9">
    <name type="scientific">Levilactobacillus brevis</name>
    <name type="common">Lactobacillus brevis</name>
    <dbReference type="NCBI Taxonomy" id="1580"/>
    <lineage>
        <taxon>Bacteria</taxon>
        <taxon>Bacillati</taxon>
        <taxon>Bacillota</taxon>
        <taxon>Bacilli</taxon>
        <taxon>Lactobacillales</taxon>
        <taxon>Lactobacillaceae</taxon>
        <taxon>Levilactobacillus</taxon>
    </lineage>
</organism>
<dbReference type="EC" id="1.7.1.17" evidence="6"/>
<comment type="similarity">
    <text evidence="6">Belongs to the azoreductase type 1 family.</text>
</comment>
<name>A0A2A3U1D2_LEVBR</name>
<dbReference type="Gene3D" id="3.40.50.360">
    <property type="match status" value="1"/>
</dbReference>
<dbReference type="InterPro" id="IPR023048">
    <property type="entry name" value="NADH:quinone_OxRdtase_FMN_depd"/>
</dbReference>
<evidence type="ECO:0000256" key="5">
    <source>
        <dbReference type="ARBA" id="ARBA00048542"/>
    </source>
</evidence>
<dbReference type="GO" id="GO:0016652">
    <property type="term" value="F:oxidoreductase activity, acting on NAD(P)H as acceptor"/>
    <property type="evidence" value="ECO:0007669"/>
    <property type="project" value="UniProtKB-UniRule"/>
</dbReference>
<dbReference type="PANTHER" id="PTHR43741:SF7">
    <property type="entry name" value="FMN-DEPENDENT NADH:QUINONE OXIDOREDUCTASE"/>
    <property type="match status" value="1"/>
</dbReference>
<keyword evidence="4 6" id="KW-0520">NAD</keyword>
<comment type="caution">
    <text evidence="8">The sequence shown here is derived from an EMBL/GenBank/DDBJ whole genome shotgun (WGS) entry which is preliminary data.</text>
</comment>
<accession>A0A2A3U1D2</accession>
<dbReference type="GO" id="GO:0009055">
    <property type="term" value="F:electron transfer activity"/>
    <property type="evidence" value="ECO:0007669"/>
    <property type="project" value="UniProtKB-UniRule"/>
</dbReference>
<evidence type="ECO:0000313" key="8">
    <source>
        <dbReference type="EMBL" id="PBQ24881.1"/>
    </source>
</evidence>
<sequence length="207" mass="22764">MTNVLVVKAHPLNSQQSRTLTVLEAFLETYRQQHATANIEINDLYQSQFPEIDADVLGAWQDLRAGNTPEQLPTHQRDKITVFNTAVQQFIAADKVIIANPLWNMSIPTKLKSWIDAINVAGKTFKYNADGSATPLAPGKKIVHIQATGGKYAGQDFGTQYIQMMLKFLGATSITKIGVEGMDHFPDQAPAIIHHAIAQAQAVATHF</sequence>
<dbReference type="GeneID" id="56994163"/>
<dbReference type="GO" id="GO:0010181">
    <property type="term" value="F:FMN binding"/>
    <property type="evidence" value="ECO:0007669"/>
    <property type="project" value="UniProtKB-UniRule"/>
</dbReference>
<dbReference type="RefSeq" id="WP_021742132.1">
    <property type="nucleotide sequence ID" value="NZ_CBCRTO010000001.1"/>
</dbReference>
<evidence type="ECO:0000313" key="9">
    <source>
        <dbReference type="Proteomes" id="UP000217918"/>
    </source>
</evidence>
<comment type="catalytic activity">
    <reaction evidence="6">
        <text>2 a quinone + NADH + H(+) = 2 a 1,4-benzosemiquinone + NAD(+)</text>
        <dbReference type="Rhea" id="RHEA:65952"/>
        <dbReference type="ChEBI" id="CHEBI:15378"/>
        <dbReference type="ChEBI" id="CHEBI:57540"/>
        <dbReference type="ChEBI" id="CHEBI:57945"/>
        <dbReference type="ChEBI" id="CHEBI:132124"/>
        <dbReference type="ChEBI" id="CHEBI:134225"/>
    </reaction>
</comment>
<evidence type="ECO:0000256" key="2">
    <source>
        <dbReference type="ARBA" id="ARBA00022643"/>
    </source>
</evidence>
<comment type="function">
    <text evidence="6">Also exhibits azoreductase activity. Catalyzes the reductive cleavage of the azo bond in aromatic azo compounds to the corresponding amines.</text>
</comment>
<proteinExistence type="inferred from homology"/>
<reference evidence="8 9" key="1">
    <citation type="submission" date="2017-09" db="EMBL/GenBank/DDBJ databases">
        <title>Genome sequence of Lactobacillus brevis D7.</title>
        <authorList>
            <person name="Kwon M.-S."/>
            <person name="Lim S.K."/>
            <person name="Choi H.-J."/>
        </authorList>
    </citation>
    <scope>NUCLEOTIDE SEQUENCE [LARGE SCALE GENOMIC DNA]</scope>
    <source>
        <strain evidence="8 9">D7</strain>
    </source>
</reference>
<dbReference type="Proteomes" id="UP000217918">
    <property type="component" value="Unassembled WGS sequence"/>
</dbReference>
<protein>
    <recommendedName>
        <fullName evidence="6">FMN dependent NADH:quinone oxidoreductase</fullName>
        <ecNumber evidence="6">1.6.5.-</ecNumber>
    </recommendedName>
    <alternativeName>
        <fullName evidence="6">Azo-dye reductase</fullName>
    </alternativeName>
    <alternativeName>
        <fullName evidence="6">FMN-dependent NADH-azo compound oxidoreductase</fullName>
    </alternativeName>
    <alternativeName>
        <fullName evidence="6">FMN-dependent NADH-azoreductase</fullName>
        <ecNumber evidence="6">1.7.1.17</ecNumber>
    </alternativeName>
</protein>
<comment type="caution">
    <text evidence="6">Lacks conserved residue(s) required for the propagation of feature annotation.</text>
</comment>
<dbReference type="InterPro" id="IPR029039">
    <property type="entry name" value="Flavoprotein-like_sf"/>
</dbReference>
<evidence type="ECO:0000256" key="6">
    <source>
        <dbReference type="HAMAP-Rule" id="MF_01216"/>
    </source>
</evidence>
<dbReference type="InterPro" id="IPR003680">
    <property type="entry name" value="Flavodoxin_fold"/>
</dbReference>
<dbReference type="InterPro" id="IPR050104">
    <property type="entry name" value="FMN-dep_NADH:Q_OxRdtase_AzoR1"/>
</dbReference>
<comment type="cofactor">
    <cofactor evidence="6">
        <name>FMN</name>
        <dbReference type="ChEBI" id="CHEBI:58210"/>
    </cofactor>
    <text evidence="6">Binds 1 FMN per subunit.</text>
</comment>
<gene>
    <name evidence="6" type="primary">azoR</name>
    <name evidence="8" type="ORF">CNR29_12945</name>
</gene>
<dbReference type="Pfam" id="PF02525">
    <property type="entry name" value="Flavodoxin_2"/>
    <property type="match status" value="1"/>
</dbReference>
<dbReference type="AlphaFoldDB" id="A0A2A3U1D2"/>
<dbReference type="PANTHER" id="PTHR43741">
    <property type="entry name" value="FMN-DEPENDENT NADH-AZOREDUCTASE 1"/>
    <property type="match status" value="1"/>
</dbReference>
<evidence type="ECO:0000256" key="4">
    <source>
        <dbReference type="ARBA" id="ARBA00023027"/>
    </source>
</evidence>
<dbReference type="HAMAP" id="MF_01216">
    <property type="entry name" value="Azoreductase_type1"/>
    <property type="match status" value="1"/>
</dbReference>
<dbReference type="SUPFAM" id="SSF52218">
    <property type="entry name" value="Flavoproteins"/>
    <property type="match status" value="1"/>
</dbReference>
<dbReference type="EMBL" id="NVYO01000001">
    <property type="protein sequence ID" value="PBQ24881.1"/>
    <property type="molecule type" value="Genomic_DNA"/>
</dbReference>
<evidence type="ECO:0000256" key="3">
    <source>
        <dbReference type="ARBA" id="ARBA00023002"/>
    </source>
</evidence>
<evidence type="ECO:0000259" key="7">
    <source>
        <dbReference type="Pfam" id="PF02525"/>
    </source>
</evidence>
<dbReference type="GO" id="GO:0016655">
    <property type="term" value="F:oxidoreductase activity, acting on NAD(P)H, quinone or similar compound as acceptor"/>
    <property type="evidence" value="ECO:0007669"/>
    <property type="project" value="InterPro"/>
</dbReference>
<comment type="subunit">
    <text evidence="6">Homodimer.</text>
</comment>
<feature type="domain" description="Flavodoxin-like fold" evidence="7">
    <location>
        <begin position="3"/>
        <end position="202"/>
    </location>
</feature>
<keyword evidence="1 6" id="KW-0285">Flavoprotein</keyword>
<comment type="function">
    <text evidence="6">Quinone reductase that provides resistance to thiol-specific stress caused by electrophilic quinones.</text>
</comment>
<comment type="catalytic activity">
    <reaction evidence="5">
        <text>N,N-dimethyl-1,4-phenylenediamine + anthranilate + 2 NAD(+) = 2-(4-dimethylaminophenyl)diazenylbenzoate + 2 NADH + 2 H(+)</text>
        <dbReference type="Rhea" id="RHEA:55872"/>
        <dbReference type="ChEBI" id="CHEBI:15378"/>
        <dbReference type="ChEBI" id="CHEBI:15783"/>
        <dbReference type="ChEBI" id="CHEBI:16567"/>
        <dbReference type="ChEBI" id="CHEBI:57540"/>
        <dbReference type="ChEBI" id="CHEBI:57945"/>
        <dbReference type="ChEBI" id="CHEBI:71579"/>
        <dbReference type="EC" id="1.7.1.17"/>
    </reaction>
    <physiologicalReaction direction="right-to-left" evidence="5">
        <dbReference type="Rhea" id="RHEA:55874"/>
    </physiologicalReaction>
</comment>
<keyword evidence="3 6" id="KW-0560">Oxidoreductase</keyword>
<evidence type="ECO:0000256" key="1">
    <source>
        <dbReference type="ARBA" id="ARBA00022630"/>
    </source>
</evidence>